<dbReference type="EMBL" id="CP133620">
    <property type="protein sequence ID" value="WMV46909.1"/>
    <property type="molecule type" value="Genomic_DNA"/>
</dbReference>
<evidence type="ECO:0000256" key="1">
    <source>
        <dbReference type="SAM" id="MobiDB-lite"/>
    </source>
</evidence>
<feature type="region of interest" description="Disordered" evidence="1">
    <location>
        <begin position="40"/>
        <end position="84"/>
    </location>
</feature>
<protein>
    <recommendedName>
        <fullName evidence="4">Gag-pol protein</fullName>
    </recommendedName>
</protein>
<sequence>MSLFVVGLTRLSNKESKATMLIGYIGIARLMIHVQQVEKNQLKDREEFENKRAKTSGNESGQQKSNANRSSFLHKKKGLAPSSASTLVLKNKCEYNSQNSQNFRARPAHSQGSKA</sequence>
<evidence type="ECO:0008006" key="4">
    <source>
        <dbReference type="Google" id="ProtNLM"/>
    </source>
</evidence>
<organism evidence="2 3">
    <name type="scientific">Solanum verrucosum</name>
    <dbReference type="NCBI Taxonomy" id="315347"/>
    <lineage>
        <taxon>Eukaryota</taxon>
        <taxon>Viridiplantae</taxon>
        <taxon>Streptophyta</taxon>
        <taxon>Embryophyta</taxon>
        <taxon>Tracheophyta</taxon>
        <taxon>Spermatophyta</taxon>
        <taxon>Magnoliopsida</taxon>
        <taxon>eudicotyledons</taxon>
        <taxon>Gunneridae</taxon>
        <taxon>Pentapetalae</taxon>
        <taxon>asterids</taxon>
        <taxon>lamiids</taxon>
        <taxon>Solanales</taxon>
        <taxon>Solanaceae</taxon>
        <taxon>Solanoideae</taxon>
        <taxon>Solaneae</taxon>
        <taxon>Solanum</taxon>
    </lineage>
</organism>
<keyword evidence="3" id="KW-1185">Reference proteome</keyword>
<evidence type="ECO:0000313" key="3">
    <source>
        <dbReference type="Proteomes" id="UP001234989"/>
    </source>
</evidence>
<feature type="compositionally biased region" description="Polar residues" evidence="1">
    <location>
        <begin position="55"/>
        <end position="71"/>
    </location>
</feature>
<evidence type="ECO:0000313" key="2">
    <source>
        <dbReference type="EMBL" id="WMV46909.1"/>
    </source>
</evidence>
<dbReference type="AlphaFoldDB" id="A0AAF0ZRZ7"/>
<accession>A0AAF0ZRZ7</accession>
<dbReference type="Proteomes" id="UP001234989">
    <property type="component" value="Chromosome 9"/>
</dbReference>
<feature type="region of interest" description="Disordered" evidence="1">
    <location>
        <begin position="96"/>
        <end position="115"/>
    </location>
</feature>
<reference evidence="2" key="1">
    <citation type="submission" date="2023-08" db="EMBL/GenBank/DDBJ databases">
        <title>A de novo genome assembly of Solanum verrucosum Schlechtendal, a Mexican diploid species geographically isolated from the other diploid A-genome species in potato relatives.</title>
        <authorList>
            <person name="Hosaka K."/>
        </authorList>
    </citation>
    <scope>NUCLEOTIDE SEQUENCE</scope>
    <source>
        <tissue evidence="2">Young leaves</tissue>
    </source>
</reference>
<name>A0AAF0ZRZ7_SOLVR</name>
<gene>
    <name evidence="2" type="ORF">MTR67_040294</name>
</gene>
<proteinExistence type="predicted"/>
<feature type="compositionally biased region" description="Basic and acidic residues" evidence="1">
    <location>
        <begin position="40"/>
        <end position="52"/>
    </location>
</feature>